<accession>H9MDF8</accession>
<proteinExistence type="predicted"/>
<dbReference type="PANTHER" id="PTHR33115:SF50">
    <property type="entry name" value="ARM REPEAT SUPERFAMILY PROTEIN"/>
    <property type="match status" value="1"/>
</dbReference>
<sequence length="83" mass="9517">TELVEVFRRHPRPSREVPSIRRFSIELLIAVMKMDRSAIEMMRSELEEALEAVMETTSEMESYSTFSGSVGLSRHRVTISSLV</sequence>
<reference evidence="1" key="1">
    <citation type="submission" date="2011-12" db="EMBL/GenBank/DDBJ databases">
        <title>Nucleotide Diversity and Divergence in the Loblolly Pine Gene Space.</title>
        <authorList>
            <person name="Neale D.B."/>
            <person name="Wegrzyn J.L."/>
            <person name="Lee J.M."/>
            <person name="Eckert A.J."/>
            <person name="Liechty J.D."/>
            <person name="Stevens K.A."/>
            <person name="Langley C.H."/>
        </authorList>
    </citation>
    <scope>NUCLEOTIDE SEQUENCE</scope>
    <source>
        <strain evidence="1">7426</strain>
        <tissue evidence="1">Megagametophyte</tissue>
    </source>
</reference>
<protein>
    <submittedName>
        <fullName evidence="1">Uncharacterized protein</fullName>
    </submittedName>
</protein>
<evidence type="ECO:0000313" key="1">
    <source>
        <dbReference type="EMBL" id="AEW09155.1"/>
    </source>
</evidence>
<dbReference type="EMBL" id="JQ264237">
    <property type="protein sequence ID" value="AEW09155.1"/>
    <property type="molecule type" value="Genomic_DNA"/>
</dbReference>
<organism evidence="1">
    <name type="scientific">Pinus radiata</name>
    <name type="common">Monterey pine</name>
    <name type="synonym">Pinus insignis</name>
    <dbReference type="NCBI Taxonomy" id="3347"/>
    <lineage>
        <taxon>Eukaryota</taxon>
        <taxon>Viridiplantae</taxon>
        <taxon>Streptophyta</taxon>
        <taxon>Embryophyta</taxon>
        <taxon>Tracheophyta</taxon>
        <taxon>Spermatophyta</taxon>
        <taxon>Pinopsida</taxon>
        <taxon>Pinidae</taxon>
        <taxon>Conifers I</taxon>
        <taxon>Pinales</taxon>
        <taxon>Pinaceae</taxon>
        <taxon>Pinus</taxon>
        <taxon>Pinus subgen. Pinus</taxon>
    </lineage>
</organism>
<feature type="non-terminal residue" evidence="1">
    <location>
        <position position="83"/>
    </location>
</feature>
<gene>
    <name evidence="1" type="ORF">CL4360Contig1_02</name>
</gene>
<name>H9MDF8_PINRA</name>
<feature type="non-terminal residue" evidence="1">
    <location>
        <position position="1"/>
    </location>
</feature>
<dbReference type="PANTHER" id="PTHR33115">
    <property type="entry name" value="ARM REPEAT SUPERFAMILY PROTEIN"/>
    <property type="match status" value="1"/>
</dbReference>
<dbReference type="AlphaFoldDB" id="H9MDF8"/>